<dbReference type="Gene3D" id="1.10.533.30">
    <property type="entry name" value="Nematode polyprotein allergen ABA-1"/>
    <property type="match status" value="1"/>
</dbReference>
<dbReference type="OrthoDB" id="5985440at2759"/>
<evidence type="ECO:0000313" key="2">
    <source>
        <dbReference type="Proteomes" id="UP001152747"/>
    </source>
</evidence>
<sequence>MAEVAKTDLEEFRELRNCINHPTHRILHLTHQNHDRQWKFHRTSVNIITMNARQKIQLAEMMKDSGAREAREEADEIITLGCRQFIGNNLGDEIAEEIEDMRWSRNVSSQYSKTFEFGM</sequence>
<comment type="caution">
    <text evidence="1">The sequence shown here is derived from an EMBL/GenBank/DDBJ whole genome shotgun (WGS) entry which is preliminary data.</text>
</comment>
<dbReference type="InterPro" id="IPR038289">
    <property type="entry name" value="DVA-1_sf"/>
</dbReference>
<gene>
    <name evidence="1" type="ORF">CAMP_LOCUS15114</name>
</gene>
<keyword evidence="2" id="KW-1185">Reference proteome</keyword>
<evidence type="ECO:0000313" key="1">
    <source>
        <dbReference type="EMBL" id="CAI5452477.1"/>
    </source>
</evidence>
<dbReference type="Proteomes" id="UP001152747">
    <property type="component" value="Unassembled WGS sequence"/>
</dbReference>
<reference evidence="1" key="1">
    <citation type="submission" date="2022-11" db="EMBL/GenBank/DDBJ databases">
        <authorList>
            <person name="Kikuchi T."/>
        </authorList>
    </citation>
    <scope>NUCLEOTIDE SEQUENCE</scope>
    <source>
        <strain evidence="1">PS1010</strain>
    </source>
</reference>
<organism evidence="1 2">
    <name type="scientific">Caenorhabditis angaria</name>
    <dbReference type="NCBI Taxonomy" id="860376"/>
    <lineage>
        <taxon>Eukaryota</taxon>
        <taxon>Metazoa</taxon>
        <taxon>Ecdysozoa</taxon>
        <taxon>Nematoda</taxon>
        <taxon>Chromadorea</taxon>
        <taxon>Rhabditida</taxon>
        <taxon>Rhabditina</taxon>
        <taxon>Rhabditomorpha</taxon>
        <taxon>Rhabditoidea</taxon>
        <taxon>Rhabditidae</taxon>
        <taxon>Peloderinae</taxon>
        <taxon>Caenorhabditis</taxon>
    </lineage>
</organism>
<protein>
    <submittedName>
        <fullName evidence="1">Uncharacterized protein</fullName>
    </submittedName>
</protein>
<accession>A0A9P1IWG6</accession>
<proteinExistence type="predicted"/>
<dbReference type="EMBL" id="CANHGI010000005">
    <property type="protein sequence ID" value="CAI5452477.1"/>
    <property type="molecule type" value="Genomic_DNA"/>
</dbReference>
<dbReference type="AlphaFoldDB" id="A0A9P1IWG6"/>
<name>A0A9P1IWG6_9PELO</name>